<dbReference type="AlphaFoldDB" id="A0A1R2CII7"/>
<feature type="compositionally biased region" description="Basic and acidic residues" evidence="12">
    <location>
        <begin position="641"/>
        <end position="657"/>
    </location>
</feature>
<accession>A0A1R2CII7</accession>
<dbReference type="Pfam" id="PF00225">
    <property type="entry name" value="Kinesin"/>
    <property type="match status" value="1"/>
</dbReference>
<dbReference type="InterPro" id="IPR036961">
    <property type="entry name" value="Kinesin_motor_dom_sf"/>
</dbReference>
<dbReference type="GO" id="GO:0003777">
    <property type="term" value="F:microtubule motor activity"/>
    <property type="evidence" value="ECO:0007669"/>
    <property type="project" value="InterPro"/>
</dbReference>
<keyword evidence="5 9" id="KW-0067">ATP-binding</keyword>
<evidence type="ECO:0000256" key="7">
    <source>
        <dbReference type="ARBA" id="ARBA00023175"/>
    </source>
</evidence>
<evidence type="ECO:0000256" key="6">
    <source>
        <dbReference type="ARBA" id="ARBA00023054"/>
    </source>
</evidence>
<reference evidence="14 15" key="1">
    <citation type="submission" date="2016-11" db="EMBL/GenBank/DDBJ databases">
        <title>The macronuclear genome of Stentor coeruleus: a giant cell with tiny introns.</title>
        <authorList>
            <person name="Slabodnick M."/>
            <person name="Ruby J.G."/>
            <person name="Reiff S.B."/>
            <person name="Swart E.C."/>
            <person name="Gosai S."/>
            <person name="Prabakaran S."/>
            <person name="Witkowska E."/>
            <person name="Larue G.E."/>
            <person name="Fisher S."/>
            <person name="Freeman R.M."/>
            <person name="Gunawardena J."/>
            <person name="Chu W."/>
            <person name="Stover N.A."/>
            <person name="Gregory B.D."/>
            <person name="Nowacki M."/>
            <person name="Derisi J."/>
            <person name="Roy S.W."/>
            <person name="Marshall W.F."/>
            <person name="Sood P."/>
        </authorList>
    </citation>
    <scope>NUCLEOTIDE SEQUENCE [LARGE SCALE GENOMIC DNA]</scope>
    <source>
        <strain evidence="14">WM001</strain>
    </source>
</reference>
<feature type="region of interest" description="Disordered" evidence="12">
    <location>
        <begin position="641"/>
        <end position="667"/>
    </location>
</feature>
<keyword evidence="4 9" id="KW-0547">Nucleotide-binding</keyword>
<evidence type="ECO:0000256" key="11">
    <source>
        <dbReference type="SAM" id="Coils"/>
    </source>
</evidence>
<dbReference type="SUPFAM" id="SSF52540">
    <property type="entry name" value="P-loop containing nucleoside triphosphate hydrolases"/>
    <property type="match status" value="1"/>
</dbReference>
<dbReference type="PANTHER" id="PTHR47969">
    <property type="entry name" value="CHROMOSOME-ASSOCIATED KINESIN KIF4A-RELATED"/>
    <property type="match status" value="1"/>
</dbReference>
<dbReference type="InterPro" id="IPR027417">
    <property type="entry name" value="P-loop_NTPase"/>
</dbReference>
<sequence length="705" mass="81382">METVRVIVRSRPLNKSEKERGNYSIVQFDRKINQVAITDIKTNIAKTFAYDAVFDDTFTQTQLYDESAYPLVECTLQGYNTTIFAYGQTGCGKTYTMLGVPHDSELRGIIPNSFAHIFGCISEASEQKVFSVRCSYIEIYNEEVRDLLNYDPNTKLELREDKNKGIFVHHLKEHPVKNIADIGAAMEGGNQHRIVKQTNMNEKSSRSHAIFTIYVETSELQNGKNLLRAGKLNLVDLAGSERQKKTGAEGDRLKEAIKINLSLSALGNVINALVEGSHHVPYRDSKLTLLLQDSLGGNTKTLMIAVISPADYNYDESLSTLRYASRAKFIQNKPKINEDPKDALIRQYAQEIERLRKLVEAQENGEPMMVEKVIEKYVEVPVRKKANVEYSDDFEEYEEENEANGNRKSIKHLSKPMKNTNSNLVLAEIEETVLDDYAEKVEITRTLSKIKNTLIQGGEALDKAEAERMKAQKDYRKMLRNQKNKEKKLLEEFKKRDEEIIIKEKEYANVQEELEDLRKLKKELKIKCQAADAEVKDLNHEFEVEHEEILENYREKQIDHEFLSTVVKYILPNAEMRSIRDKSKYDEINKKWKIPAFVIQNKSAFFTKIAGAQVRDALQEKILRFKDTTILKKYQNKKRAENYYSDREEPRAKHIEDAPSPAAHSNRHYGSWDIKNHGGMLTDKPIMKKVFLQPIESSRRYMENN</sequence>
<feature type="binding site" evidence="9">
    <location>
        <begin position="87"/>
        <end position="94"/>
    </location>
    <ligand>
        <name>ATP</name>
        <dbReference type="ChEBI" id="CHEBI:30616"/>
    </ligand>
</feature>
<evidence type="ECO:0000256" key="9">
    <source>
        <dbReference type="PROSITE-ProRule" id="PRU00283"/>
    </source>
</evidence>
<dbReference type="SMART" id="SM00129">
    <property type="entry name" value="KISc"/>
    <property type="match status" value="1"/>
</dbReference>
<evidence type="ECO:0000256" key="8">
    <source>
        <dbReference type="ARBA" id="ARBA00023212"/>
    </source>
</evidence>
<dbReference type="OrthoDB" id="3176171at2759"/>
<comment type="caution">
    <text evidence="14">The sequence shown here is derived from an EMBL/GenBank/DDBJ whole genome shotgun (WGS) entry which is preliminary data.</text>
</comment>
<feature type="coiled-coil region" evidence="11">
    <location>
        <begin position="461"/>
        <end position="541"/>
    </location>
</feature>
<dbReference type="GO" id="GO:0005524">
    <property type="term" value="F:ATP binding"/>
    <property type="evidence" value="ECO:0007669"/>
    <property type="project" value="UniProtKB-UniRule"/>
</dbReference>
<protein>
    <recommendedName>
        <fullName evidence="10">Kinesin-like protein</fullName>
    </recommendedName>
</protein>
<dbReference type="FunFam" id="3.40.850.10:FF:000029">
    <property type="entry name" value="Kinesin-like protein KIF17"/>
    <property type="match status" value="1"/>
</dbReference>
<organism evidence="14 15">
    <name type="scientific">Stentor coeruleus</name>
    <dbReference type="NCBI Taxonomy" id="5963"/>
    <lineage>
        <taxon>Eukaryota</taxon>
        <taxon>Sar</taxon>
        <taxon>Alveolata</taxon>
        <taxon>Ciliophora</taxon>
        <taxon>Postciliodesmatophora</taxon>
        <taxon>Heterotrichea</taxon>
        <taxon>Heterotrichida</taxon>
        <taxon>Stentoridae</taxon>
        <taxon>Stentor</taxon>
    </lineage>
</organism>
<evidence type="ECO:0000259" key="13">
    <source>
        <dbReference type="PROSITE" id="PS50067"/>
    </source>
</evidence>
<keyword evidence="7 9" id="KW-0505">Motor protein</keyword>
<dbReference type="GO" id="GO:0008017">
    <property type="term" value="F:microtubule binding"/>
    <property type="evidence" value="ECO:0007669"/>
    <property type="project" value="InterPro"/>
</dbReference>
<dbReference type="PROSITE" id="PS00411">
    <property type="entry name" value="KINESIN_MOTOR_1"/>
    <property type="match status" value="1"/>
</dbReference>
<evidence type="ECO:0000313" key="15">
    <source>
        <dbReference type="Proteomes" id="UP000187209"/>
    </source>
</evidence>
<keyword evidence="3 10" id="KW-0493">Microtubule</keyword>
<feature type="domain" description="Kinesin motor" evidence="13">
    <location>
        <begin position="3"/>
        <end position="330"/>
    </location>
</feature>
<evidence type="ECO:0000256" key="12">
    <source>
        <dbReference type="SAM" id="MobiDB-lite"/>
    </source>
</evidence>
<evidence type="ECO:0000256" key="10">
    <source>
        <dbReference type="RuleBase" id="RU000394"/>
    </source>
</evidence>
<name>A0A1R2CII7_9CILI</name>
<comment type="similarity">
    <text evidence="9 10">Belongs to the TRAFAC class myosin-kinesin ATPase superfamily. Kinesin family.</text>
</comment>
<gene>
    <name evidence="14" type="ORF">SteCoe_9114</name>
</gene>
<dbReference type="GO" id="GO:0005874">
    <property type="term" value="C:microtubule"/>
    <property type="evidence" value="ECO:0007669"/>
    <property type="project" value="UniProtKB-KW"/>
</dbReference>
<keyword evidence="8" id="KW-0206">Cytoskeleton</keyword>
<dbReference type="Proteomes" id="UP000187209">
    <property type="component" value="Unassembled WGS sequence"/>
</dbReference>
<dbReference type="PROSITE" id="PS50067">
    <property type="entry name" value="KINESIN_MOTOR_2"/>
    <property type="match status" value="1"/>
</dbReference>
<keyword evidence="2" id="KW-0963">Cytoplasm</keyword>
<dbReference type="Gene3D" id="3.40.850.10">
    <property type="entry name" value="Kinesin motor domain"/>
    <property type="match status" value="1"/>
</dbReference>
<dbReference type="InterPro" id="IPR001752">
    <property type="entry name" value="Kinesin_motor_dom"/>
</dbReference>
<evidence type="ECO:0000256" key="2">
    <source>
        <dbReference type="ARBA" id="ARBA00022490"/>
    </source>
</evidence>
<dbReference type="PANTHER" id="PTHR47969:SF21">
    <property type="entry name" value="KINESIN-LIKE PROTEIN"/>
    <property type="match status" value="1"/>
</dbReference>
<dbReference type="InterPro" id="IPR027640">
    <property type="entry name" value="Kinesin-like_fam"/>
</dbReference>
<evidence type="ECO:0000256" key="3">
    <source>
        <dbReference type="ARBA" id="ARBA00022701"/>
    </source>
</evidence>
<keyword evidence="6 11" id="KW-0175">Coiled coil</keyword>
<evidence type="ECO:0000256" key="5">
    <source>
        <dbReference type="ARBA" id="ARBA00022840"/>
    </source>
</evidence>
<evidence type="ECO:0000256" key="4">
    <source>
        <dbReference type="ARBA" id="ARBA00022741"/>
    </source>
</evidence>
<dbReference type="InterPro" id="IPR019821">
    <property type="entry name" value="Kinesin_motor_CS"/>
</dbReference>
<evidence type="ECO:0000256" key="1">
    <source>
        <dbReference type="ARBA" id="ARBA00004245"/>
    </source>
</evidence>
<comment type="subcellular location">
    <subcellularLocation>
        <location evidence="1">Cytoplasm</location>
        <location evidence="1">Cytoskeleton</location>
    </subcellularLocation>
</comment>
<proteinExistence type="inferred from homology"/>
<evidence type="ECO:0000313" key="14">
    <source>
        <dbReference type="EMBL" id="OMJ88817.1"/>
    </source>
</evidence>
<keyword evidence="15" id="KW-1185">Reference proteome</keyword>
<dbReference type="GO" id="GO:0007018">
    <property type="term" value="P:microtubule-based movement"/>
    <property type="evidence" value="ECO:0007669"/>
    <property type="project" value="InterPro"/>
</dbReference>
<dbReference type="PRINTS" id="PR00380">
    <property type="entry name" value="KINESINHEAVY"/>
</dbReference>
<dbReference type="EMBL" id="MPUH01000140">
    <property type="protein sequence ID" value="OMJ88817.1"/>
    <property type="molecule type" value="Genomic_DNA"/>
</dbReference>